<feature type="domain" description="HTH tetR-type" evidence="5">
    <location>
        <begin position="12"/>
        <end position="72"/>
    </location>
</feature>
<keyword evidence="3" id="KW-0804">Transcription</keyword>
<dbReference type="InterPro" id="IPR036271">
    <property type="entry name" value="Tet_transcr_reg_TetR-rel_C_sf"/>
</dbReference>
<dbReference type="InterPro" id="IPR011075">
    <property type="entry name" value="TetR_C"/>
</dbReference>
<dbReference type="SUPFAM" id="SSF46689">
    <property type="entry name" value="Homeodomain-like"/>
    <property type="match status" value="1"/>
</dbReference>
<reference evidence="6 7" key="1">
    <citation type="submission" date="2022-07" db="EMBL/GenBank/DDBJ databases">
        <authorList>
            <person name="Phongsopitanun W."/>
            <person name="Tanasupawat S."/>
        </authorList>
    </citation>
    <scope>NUCLEOTIDE SEQUENCE [LARGE SCALE GENOMIC DNA]</scope>
    <source>
        <strain evidence="6 7">RCU-064</strain>
    </source>
</reference>
<comment type="caution">
    <text evidence="6">The sequence shown here is derived from an EMBL/GenBank/DDBJ whole genome shotgun (WGS) entry which is preliminary data.</text>
</comment>
<dbReference type="Gene3D" id="1.10.357.10">
    <property type="entry name" value="Tetracycline Repressor, domain 2"/>
    <property type="match status" value="1"/>
</dbReference>
<evidence type="ECO:0000256" key="2">
    <source>
        <dbReference type="ARBA" id="ARBA00023125"/>
    </source>
</evidence>
<evidence type="ECO:0000256" key="3">
    <source>
        <dbReference type="ARBA" id="ARBA00023163"/>
    </source>
</evidence>
<name>A0ABT1UNF1_9ACTN</name>
<evidence type="ECO:0000256" key="1">
    <source>
        <dbReference type="ARBA" id="ARBA00023015"/>
    </source>
</evidence>
<dbReference type="PANTHER" id="PTHR30055">
    <property type="entry name" value="HTH-TYPE TRANSCRIPTIONAL REGULATOR RUTR"/>
    <property type="match status" value="1"/>
</dbReference>
<organism evidence="6 7">
    <name type="scientific">Streptomyces rugosispiralis</name>
    <dbReference type="NCBI Taxonomy" id="2967341"/>
    <lineage>
        <taxon>Bacteria</taxon>
        <taxon>Bacillati</taxon>
        <taxon>Actinomycetota</taxon>
        <taxon>Actinomycetes</taxon>
        <taxon>Kitasatosporales</taxon>
        <taxon>Streptomycetaceae</taxon>
        <taxon>Streptomyces</taxon>
    </lineage>
</organism>
<keyword evidence="7" id="KW-1185">Reference proteome</keyword>
<dbReference type="InterPro" id="IPR023772">
    <property type="entry name" value="DNA-bd_HTH_TetR-type_CS"/>
</dbReference>
<protein>
    <submittedName>
        <fullName evidence="6">TetR/AcrR family transcriptional regulator</fullName>
    </submittedName>
</protein>
<dbReference type="PROSITE" id="PS50977">
    <property type="entry name" value="HTH_TETR_2"/>
    <property type="match status" value="1"/>
</dbReference>
<dbReference type="Pfam" id="PF00440">
    <property type="entry name" value="TetR_N"/>
    <property type="match status" value="1"/>
</dbReference>
<evidence type="ECO:0000259" key="5">
    <source>
        <dbReference type="PROSITE" id="PS50977"/>
    </source>
</evidence>
<accession>A0ABT1UNF1</accession>
<proteinExistence type="predicted"/>
<dbReference type="SUPFAM" id="SSF48498">
    <property type="entry name" value="Tetracyclin repressor-like, C-terminal domain"/>
    <property type="match status" value="1"/>
</dbReference>
<evidence type="ECO:0000313" key="7">
    <source>
        <dbReference type="Proteomes" id="UP001204746"/>
    </source>
</evidence>
<evidence type="ECO:0000313" key="6">
    <source>
        <dbReference type="EMBL" id="MCQ8186668.1"/>
    </source>
</evidence>
<keyword evidence="2 4" id="KW-0238">DNA-binding</keyword>
<dbReference type="EMBL" id="JANIAA010000001">
    <property type="protein sequence ID" value="MCQ8186668.1"/>
    <property type="molecule type" value="Genomic_DNA"/>
</dbReference>
<dbReference type="PROSITE" id="PS01081">
    <property type="entry name" value="HTH_TETR_1"/>
    <property type="match status" value="1"/>
</dbReference>
<dbReference type="InterPro" id="IPR009057">
    <property type="entry name" value="Homeodomain-like_sf"/>
</dbReference>
<keyword evidence="1" id="KW-0805">Transcription regulation</keyword>
<dbReference type="Proteomes" id="UP001204746">
    <property type="component" value="Unassembled WGS sequence"/>
</dbReference>
<evidence type="ECO:0000256" key="4">
    <source>
        <dbReference type="PROSITE-ProRule" id="PRU00335"/>
    </source>
</evidence>
<dbReference type="Pfam" id="PF16859">
    <property type="entry name" value="TetR_C_11"/>
    <property type="match status" value="1"/>
</dbReference>
<gene>
    <name evidence="6" type="ORF">NP777_00015</name>
</gene>
<dbReference type="InterPro" id="IPR050109">
    <property type="entry name" value="HTH-type_TetR-like_transc_reg"/>
</dbReference>
<feature type="DNA-binding region" description="H-T-H motif" evidence="4">
    <location>
        <begin position="35"/>
        <end position="54"/>
    </location>
</feature>
<dbReference type="Gene3D" id="1.10.10.60">
    <property type="entry name" value="Homeodomain-like"/>
    <property type="match status" value="1"/>
</dbReference>
<dbReference type="RefSeq" id="WP_256648604.1">
    <property type="nucleotide sequence ID" value="NZ_JANIAA010000001.1"/>
</dbReference>
<sequence>MWPVERRSRLSPEREAEIFATVERLVRELGYEKVTIQQIATEAHISTATIYRRWNGKSRLVAESVRHREPPPLEAVDTGSLRGDLLAGVGPMASTAPDDHAIMAGIHNAARTDRELADAIREVMTVPMERAIETVIERAIERGEIAPDPPALRFIHELLLAPVAVSPMITGQHPDEEYLAAYVDTVILPALGTVSATT</sequence>
<dbReference type="InterPro" id="IPR001647">
    <property type="entry name" value="HTH_TetR"/>
</dbReference>
<dbReference type="PANTHER" id="PTHR30055:SF149">
    <property type="entry name" value="TETR-FAMILY TRANSCRIPTIONAL REGULATOR"/>
    <property type="match status" value="1"/>
</dbReference>